<dbReference type="InterPro" id="IPR006148">
    <property type="entry name" value="Glc/Gal-6P_isomerase"/>
</dbReference>
<dbReference type="Gene3D" id="3.40.50.1360">
    <property type="match status" value="1"/>
</dbReference>
<feature type="region of interest" description="Disordered" evidence="2">
    <location>
        <begin position="1"/>
        <end position="83"/>
    </location>
</feature>
<protein>
    <recommendedName>
        <fullName evidence="3">Glucosamine/galactosamine-6-phosphate isomerase domain-containing protein</fullName>
    </recommendedName>
</protein>
<gene>
    <name evidence="4" type="ORF">GCM10020221_34850</name>
</gene>
<dbReference type="InterPro" id="IPR037171">
    <property type="entry name" value="NagB/RpiA_transferase-like"/>
</dbReference>
<organism evidence="4 5">
    <name type="scientific">Streptomyces thioluteus</name>
    <dbReference type="NCBI Taxonomy" id="66431"/>
    <lineage>
        <taxon>Bacteria</taxon>
        <taxon>Bacillati</taxon>
        <taxon>Actinomycetota</taxon>
        <taxon>Actinomycetes</taxon>
        <taxon>Kitasatosporales</taxon>
        <taxon>Streptomycetaceae</taxon>
        <taxon>Streptomyces</taxon>
    </lineage>
</organism>
<evidence type="ECO:0000313" key="5">
    <source>
        <dbReference type="Proteomes" id="UP001501102"/>
    </source>
</evidence>
<dbReference type="PANTHER" id="PTHR11054">
    <property type="entry name" value="6-PHOSPHOGLUCONOLACTONASE"/>
    <property type="match status" value="1"/>
</dbReference>
<dbReference type="EMBL" id="BAAAXZ010000131">
    <property type="protein sequence ID" value="GAA2936119.1"/>
    <property type="molecule type" value="Genomic_DNA"/>
</dbReference>
<comment type="caution">
    <text evidence="4">The sequence shown here is derived from an EMBL/GenBank/DDBJ whole genome shotgun (WGS) entry which is preliminary data.</text>
</comment>
<accession>A0ABN3X371</accession>
<comment type="pathway">
    <text evidence="1">Carbohydrate degradation.</text>
</comment>
<keyword evidence="5" id="KW-1185">Reference proteome</keyword>
<evidence type="ECO:0000256" key="2">
    <source>
        <dbReference type="SAM" id="MobiDB-lite"/>
    </source>
</evidence>
<dbReference type="SUPFAM" id="SSF100950">
    <property type="entry name" value="NagB/RpiA/CoA transferase-like"/>
    <property type="match status" value="1"/>
</dbReference>
<name>A0ABN3X371_STRTU</name>
<feature type="domain" description="Glucosamine/galactosamine-6-phosphate isomerase" evidence="3">
    <location>
        <begin position="88"/>
        <end position="168"/>
    </location>
</feature>
<evidence type="ECO:0000313" key="4">
    <source>
        <dbReference type="EMBL" id="GAA2936119.1"/>
    </source>
</evidence>
<reference evidence="4 5" key="1">
    <citation type="journal article" date="2019" name="Int. J. Syst. Evol. Microbiol.">
        <title>The Global Catalogue of Microorganisms (GCM) 10K type strain sequencing project: providing services to taxonomists for standard genome sequencing and annotation.</title>
        <authorList>
            <consortium name="The Broad Institute Genomics Platform"/>
            <consortium name="The Broad Institute Genome Sequencing Center for Infectious Disease"/>
            <person name="Wu L."/>
            <person name="Ma J."/>
        </authorList>
    </citation>
    <scope>NUCLEOTIDE SEQUENCE [LARGE SCALE GENOMIC DNA]</scope>
    <source>
        <strain evidence="4 5">JCM 4087</strain>
    </source>
</reference>
<dbReference type="Pfam" id="PF01182">
    <property type="entry name" value="Glucosamine_iso"/>
    <property type="match status" value="1"/>
</dbReference>
<evidence type="ECO:0000259" key="3">
    <source>
        <dbReference type="Pfam" id="PF01182"/>
    </source>
</evidence>
<dbReference type="PANTHER" id="PTHR11054:SF0">
    <property type="entry name" value="6-PHOSPHOGLUCONOLACTONASE"/>
    <property type="match status" value="1"/>
</dbReference>
<dbReference type="Proteomes" id="UP001501102">
    <property type="component" value="Unassembled WGS sequence"/>
</dbReference>
<dbReference type="InterPro" id="IPR039104">
    <property type="entry name" value="6PGL"/>
</dbReference>
<feature type="compositionally biased region" description="Low complexity" evidence="2">
    <location>
        <begin position="49"/>
        <end position="60"/>
    </location>
</feature>
<proteinExistence type="predicted"/>
<sequence length="229" mass="24378">MDAAGGPRLGLRRPHEAGGNGNGCCAASPPRPPGRGRLVAADLWWRRGSSPTATPSATSRRPARPCWTRSGSTRRGCTPCPRGRHVRDADEAAEAYAAQLAAAAQPEDHAAVPSFDVLLLGRGPDTHVASLFPSLPGVRETERTVIGVTRRTQAPPTRISLTLPAIARPGRSGCWRRARTRRGRSPSRWAARGEIQAPAAGAYGRTRTLWLLDSGGRPAPRDLYPPASP</sequence>
<evidence type="ECO:0000256" key="1">
    <source>
        <dbReference type="ARBA" id="ARBA00004921"/>
    </source>
</evidence>